<organism evidence="1 2">
    <name type="scientific">Acipenser ruthenus</name>
    <name type="common">Sterlet sturgeon</name>
    <dbReference type="NCBI Taxonomy" id="7906"/>
    <lineage>
        <taxon>Eukaryota</taxon>
        <taxon>Metazoa</taxon>
        <taxon>Chordata</taxon>
        <taxon>Craniata</taxon>
        <taxon>Vertebrata</taxon>
        <taxon>Euteleostomi</taxon>
        <taxon>Actinopterygii</taxon>
        <taxon>Chondrostei</taxon>
        <taxon>Acipenseriformes</taxon>
        <taxon>Acipenseridae</taxon>
        <taxon>Acipenser</taxon>
    </lineage>
</organism>
<reference evidence="1 2" key="1">
    <citation type="submission" date="2019-01" db="EMBL/GenBank/DDBJ databases">
        <title>Draft Genome and Complete Hox-Cluster Characterization of the Sterlet Sturgeon (Acipenser ruthenus).</title>
        <authorList>
            <person name="Wei Q."/>
        </authorList>
    </citation>
    <scope>NUCLEOTIDE SEQUENCE [LARGE SCALE GENOMIC DNA]</scope>
    <source>
        <strain evidence="1">WHYD16114868_AA</strain>
        <tissue evidence="1">Blood</tissue>
    </source>
</reference>
<proteinExistence type="predicted"/>
<evidence type="ECO:0000313" key="2">
    <source>
        <dbReference type="Proteomes" id="UP000289886"/>
    </source>
</evidence>
<gene>
    <name evidence="1" type="ORF">EOD39_15538</name>
</gene>
<keyword evidence="2" id="KW-1185">Reference proteome</keyword>
<sequence>MCQRQIPRHHLLNLRTKWELASGSWKPPTWDIVGRCVPTPSRLYQDISDRYYTDWLHTTPPTSAENQIYVQESAHGIEYQTSDFDFPESLKSELANEGRDKVNLTDVGSWLIRHYGIRDRTSRQVAILFLKKNAGFTRKAFDRWFPRQHDGLVSIAREFELQQLRMVTLQDINVGALSDRLLGTVARVIQANTCFAVGTLGDVVSQWLETLSPLTTKNYTRAYIGCVVLEEQSEVLMKHHSDWLALLGEPDAPHRHKQHMASVLGKPLTVQEYISLGLILKDQRVSCENQEHWGMKEYLANIIFDDLDFGHFHPPLRQTLVKICKTDGYNKLSSETVNLLGKLLYTELSFLLSLLPSDLRYSLTPDVLLALHTKPLAVIRRSAFVYWDGYLSDSGDRLSGLNVPHPEDVKWASRALDGLVAPEAFRLKRRIAQMMVSSSDFIGTLRSIFLDTYWRKNNTTFNPQ</sequence>
<name>A0A444V7Y7_ACIRT</name>
<comment type="caution">
    <text evidence="1">The sequence shown here is derived from an EMBL/GenBank/DDBJ whole genome shotgun (WGS) entry which is preliminary data.</text>
</comment>
<protein>
    <submittedName>
        <fullName evidence="1">Uncharacterized protein</fullName>
    </submittedName>
</protein>
<dbReference type="AlphaFoldDB" id="A0A444V7Y7"/>
<accession>A0A444V7Y7</accession>
<dbReference type="EMBL" id="SCEB01001571">
    <property type="protein sequence ID" value="RXM96552.1"/>
    <property type="molecule type" value="Genomic_DNA"/>
</dbReference>
<evidence type="ECO:0000313" key="1">
    <source>
        <dbReference type="EMBL" id="RXM96552.1"/>
    </source>
</evidence>
<dbReference type="Proteomes" id="UP000289886">
    <property type="component" value="Unassembled WGS sequence"/>
</dbReference>